<evidence type="ECO:0000313" key="2">
    <source>
        <dbReference type="Proteomes" id="UP000004810"/>
    </source>
</evidence>
<sequence length="51" mass="5791">MLSDQSSHKYLLSFEQQAKIAHEAVMHYANLMEHLMEHARNAAAAESSAKY</sequence>
<dbReference type="Proteomes" id="UP000004810">
    <property type="component" value="Unassembled WGS sequence"/>
</dbReference>
<comment type="caution">
    <text evidence="1">The sequence shown here is derived from an EMBL/GenBank/DDBJ whole genome shotgun (WGS) entry which is preliminary data.</text>
</comment>
<protein>
    <submittedName>
        <fullName evidence="1">Uncharacterized protein</fullName>
    </submittedName>
</protein>
<organism evidence="1 2">
    <name type="scientific">Wuchereria bancrofti</name>
    <dbReference type="NCBI Taxonomy" id="6293"/>
    <lineage>
        <taxon>Eukaryota</taxon>
        <taxon>Metazoa</taxon>
        <taxon>Ecdysozoa</taxon>
        <taxon>Nematoda</taxon>
        <taxon>Chromadorea</taxon>
        <taxon>Rhabditida</taxon>
        <taxon>Spirurina</taxon>
        <taxon>Spiruromorpha</taxon>
        <taxon>Filarioidea</taxon>
        <taxon>Onchocercidae</taxon>
        <taxon>Wuchereria</taxon>
    </lineage>
</organism>
<proteinExistence type="predicted"/>
<name>J9F910_WUCBA</name>
<dbReference type="EMBL" id="ADBV01000900">
    <property type="protein sequence ID" value="EJW86022.1"/>
    <property type="molecule type" value="Genomic_DNA"/>
</dbReference>
<evidence type="ECO:0000313" key="1">
    <source>
        <dbReference type="EMBL" id="EJW86022.1"/>
    </source>
</evidence>
<accession>J9F910</accession>
<reference evidence="2" key="1">
    <citation type="submission" date="2012-08" db="EMBL/GenBank/DDBJ databases">
        <title>The Genome Sequence of Wuchereria bancrofti.</title>
        <authorList>
            <person name="Nutman T.B."/>
            <person name="Fink D.L."/>
            <person name="Russ C."/>
            <person name="Young S."/>
            <person name="Zeng Q."/>
            <person name="Koehrsen M."/>
            <person name="Alvarado L."/>
            <person name="Berlin A."/>
            <person name="Chapman S.B."/>
            <person name="Chen Z."/>
            <person name="Freedman E."/>
            <person name="Gellesch M."/>
            <person name="Goldberg J."/>
            <person name="Griggs A."/>
            <person name="Gujja S."/>
            <person name="Heilman E.R."/>
            <person name="Heiman D."/>
            <person name="Hepburn T."/>
            <person name="Howarth C."/>
            <person name="Jen D."/>
            <person name="Larson L."/>
            <person name="Lewis B."/>
            <person name="Mehta T."/>
            <person name="Park D."/>
            <person name="Pearson M."/>
            <person name="Roberts A."/>
            <person name="Saif S."/>
            <person name="Shea T."/>
            <person name="Shenoy N."/>
            <person name="Sisk P."/>
            <person name="Stolte C."/>
            <person name="Sykes S."/>
            <person name="Walk T."/>
            <person name="White J."/>
            <person name="Yandava C."/>
            <person name="Haas B."/>
            <person name="Henn M.R."/>
            <person name="Nusbaum C."/>
            <person name="Birren B."/>
        </authorList>
    </citation>
    <scope>NUCLEOTIDE SEQUENCE [LARGE SCALE GENOMIC DNA]</scope>
    <source>
        <strain evidence="2">NA</strain>
    </source>
</reference>
<dbReference type="AlphaFoldDB" id="J9F910"/>
<gene>
    <name evidence="1" type="ORF">WUBG_03065</name>
</gene>